<name>A0ABU9E5D3_9BACT</name>
<keyword evidence="8 9" id="KW-0472">Membrane</keyword>
<evidence type="ECO:0000256" key="2">
    <source>
        <dbReference type="ARBA" id="ARBA00022448"/>
    </source>
</evidence>
<dbReference type="InterPro" id="IPR006312">
    <property type="entry name" value="TatA/E"/>
</dbReference>
<dbReference type="PANTHER" id="PTHR42982">
    <property type="entry name" value="SEC-INDEPENDENT PROTEIN TRANSLOCASE PROTEIN TATA"/>
    <property type="match status" value="1"/>
</dbReference>
<comment type="subunit">
    <text evidence="9">Forms a complex with TatC.</text>
</comment>
<evidence type="ECO:0000256" key="7">
    <source>
        <dbReference type="ARBA" id="ARBA00023010"/>
    </source>
</evidence>
<evidence type="ECO:0000256" key="1">
    <source>
        <dbReference type="ARBA" id="ARBA00004162"/>
    </source>
</evidence>
<evidence type="ECO:0000313" key="12">
    <source>
        <dbReference type="Proteomes" id="UP001484239"/>
    </source>
</evidence>
<dbReference type="Gene3D" id="1.20.5.3310">
    <property type="match status" value="1"/>
</dbReference>
<comment type="similarity">
    <text evidence="9">Belongs to the TatA/E family.</text>
</comment>
<keyword evidence="3 9" id="KW-1003">Cell membrane</keyword>
<proteinExistence type="inferred from homology"/>
<evidence type="ECO:0000256" key="10">
    <source>
        <dbReference type="SAM" id="MobiDB-lite"/>
    </source>
</evidence>
<evidence type="ECO:0000256" key="3">
    <source>
        <dbReference type="ARBA" id="ARBA00022475"/>
    </source>
</evidence>
<keyword evidence="7 9" id="KW-0811">Translocation</keyword>
<dbReference type="PRINTS" id="PR01506">
    <property type="entry name" value="TATBPROTEIN"/>
</dbReference>
<evidence type="ECO:0000256" key="5">
    <source>
        <dbReference type="ARBA" id="ARBA00022927"/>
    </source>
</evidence>
<dbReference type="InterPro" id="IPR003369">
    <property type="entry name" value="TatA/B/E"/>
</dbReference>
<keyword evidence="4 9" id="KW-0812">Transmembrane</keyword>
<dbReference type="EMBL" id="JBBHLI010000001">
    <property type="protein sequence ID" value="MEK9499917.1"/>
    <property type="molecule type" value="Genomic_DNA"/>
</dbReference>
<evidence type="ECO:0000313" key="11">
    <source>
        <dbReference type="EMBL" id="MEK9499917.1"/>
    </source>
</evidence>
<accession>A0ABU9E5D3</accession>
<evidence type="ECO:0000256" key="8">
    <source>
        <dbReference type="ARBA" id="ARBA00023136"/>
    </source>
</evidence>
<feature type="region of interest" description="Disordered" evidence="10">
    <location>
        <begin position="43"/>
        <end position="62"/>
    </location>
</feature>
<comment type="caution">
    <text evidence="11">The sequence shown here is derived from an EMBL/GenBank/DDBJ whole genome shotgun (WGS) entry which is preliminary data.</text>
</comment>
<sequence length="62" mass="6806">MFGLGITELLLILGLIVLVFGARKIPLIARGLGEGIRNFKGEMKHDDRSIEPGSEDVDRRGD</sequence>
<comment type="subcellular location">
    <subcellularLocation>
        <location evidence="1 9">Cell membrane</location>
        <topology evidence="1 9">Single-pass membrane protein</topology>
    </subcellularLocation>
</comment>
<reference evidence="11 12" key="1">
    <citation type="submission" date="2024-02" db="EMBL/GenBank/DDBJ databases">
        <title>A novel Gemmatimonadota bacterium.</title>
        <authorList>
            <person name="Du Z.-J."/>
            <person name="Ye Y.-Q."/>
        </authorList>
    </citation>
    <scope>NUCLEOTIDE SEQUENCE [LARGE SCALE GENOMIC DNA]</scope>
    <source>
        <strain evidence="11 12">DH-20</strain>
    </source>
</reference>
<keyword evidence="6 9" id="KW-1133">Transmembrane helix</keyword>
<keyword evidence="5 9" id="KW-0653">Protein transport</keyword>
<dbReference type="RefSeq" id="WP_405277931.1">
    <property type="nucleotide sequence ID" value="NZ_CP144380.1"/>
</dbReference>
<dbReference type="Pfam" id="PF02416">
    <property type="entry name" value="TatA_B_E"/>
    <property type="match status" value="1"/>
</dbReference>
<dbReference type="Proteomes" id="UP001484239">
    <property type="component" value="Unassembled WGS sequence"/>
</dbReference>
<evidence type="ECO:0000256" key="4">
    <source>
        <dbReference type="ARBA" id="ARBA00022692"/>
    </source>
</evidence>
<evidence type="ECO:0000256" key="9">
    <source>
        <dbReference type="HAMAP-Rule" id="MF_00236"/>
    </source>
</evidence>
<dbReference type="PANTHER" id="PTHR42982:SF1">
    <property type="entry name" value="SEC-INDEPENDENT PROTEIN TRANSLOCASE PROTEIN TATA"/>
    <property type="match status" value="1"/>
</dbReference>
<keyword evidence="12" id="KW-1185">Reference proteome</keyword>
<protein>
    <recommendedName>
        <fullName evidence="9">Sec-independent protein translocase protein TatA</fullName>
    </recommendedName>
</protein>
<gene>
    <name evidence="9 11" type="primary">tatA</name>
    <name evidence="11" type="ORF">WI372_02835</name>
</gene>
<dbReference type="NCBIfam" id="TIGR01411">
    <property type="entry name" value="tatAE"/>
    <property type="match status" value="1"/>
</dbReference>
<dbReference type="HAMAP" id="MF_00236">
    <property type="entry name" value="TatA_E"/>
    <property type="match status" value="1"/>
</dbReference>
<keyword evidence="2 9" id="KW-0813">Transport</keyword>
<evidence type="ECO:0000256" key="6">
    <source>
        <dbReference type="ARBA" id="ARBA00022989"/>
    </source>
</evidence>
<comment type="function">
    <text evidence="9">Part of the twin-arginine translocation (Tat) system that transports large folded proteins containing a characteristic twin-arginine motif in their signal peptide across membranes. TatA could form the protein-conducting channel of the Tat system.</text>
</comment>
<organism evidence="11 12">
    <name type="scientific">Gaopeijia maritima</name>
    <dbReference type="NCBI Taxonomy" id="3119007"/>
    <lineage>
        <taxon>Bacteria</taxon>
        <taxon>Pseudomonadati</taxon>
        <taxon>Gemmatimonadota</taxon>
        <taxon>Longimicrobiia</taxon>
        <taxon>Gaopeijiales</taxon>
        <taxon>Gaopeijiaceae</taxon>
        <taxon>Gaopeijia</taxon>
    </lineage>
</organism>